<evidence type="ECO:0000256" key="2">
    <source>
        <dbReference type="SAM" id="Phobius"/>
    </source>
</evidence>
<dbReference type="AlphaFoldDB" id="A0A370HRP2"/>
<protein>
    <submittedName>
        <fullName evidence="3">Uncharacterized protein</fullName>
    </submittedName>
</protein>
<evidence type="ECO:0000256" key="1">
    <source>
        <dbReference type="SAM" id="MobiDB-lite"/>
    </source>
</evidence>
<accession>A0A370HRP2</accession>
<dbReference type="EMBL" id="QQBB01000002">
    <property type="protein sequence ID" value="RDI60955.1"/>
    <property type="molecule type" value="Genomic_DNA"/>
</dbReference>
<keyword evidence="2" id="KW-0812">Transmembrane</keyword>
<keyword evidence="2" id="KW-1133">Transmembrane helix</keyword>
<proteinExistence type="predicted"/>
<feature type="region of interest" description="Disordered" evidence="1">
    <location>
        <begin position="87"/>
        <end position="119"/>
    </location>
</feature>
<sequence length="119" mass="12993">MPDSARRAETRSVGAVRRQTLGERIPGLWVFVGLLMVLLAIAIHPALLRAFETPEPQAQMVAMDVGPDTTTSLHQVEQDLLARLRARADAQIRPAARPQPEDPRGAGSDRPQAAPEKSR</sequence>
<gene>
    <name evidence="3" type="ORF">DES45_102344</name>
</gene>
<dbReference type="Proteomes" id="UP000254925">
    <property type="component" value="Unassembled WGS sequence"/>
</dbReference>
<evidence type="ECO:0000313" key="3">
    <source>
        <dbReference type="EMBL" id="RDI60955.1"/>
    </source>
</evidence>
<evidence type="ECO:0000313" key="4">
    <source>
        <dbReference type="Proteomes" id="UP000254925"/>
    </source>
</evidence>
<keyword evidence="4" id="KW-1185">Reference proteome</keyword>
<feature type="transmembrane region" description="Helical" evidence="2">
    <location>
        <begin position="27"/>
        <end position="47"/>
    </location>
</feature>
<dbReference type="RefSeq" id="WP_114769149.1">
    <property type="nucleotide sequence ID" value="NZ_QQBB01000002.1"/>
</dbReference>
<reference evidence="3 4" key="1">
    <citation type="submission" date="2018-07" db="EMBL/GenBank/DDBJ databases">
        <title>Genomic Encyclopedia of Type Strains, Phase IV (KMG-IV): sequencing the most valuable type-strain genomes for metagenomic binning, comparative biology and taxonomic classification.</title>
        <authorList>
            <person name="Goeker M."/>
        </authorList>
    </citation>
    <scope>NUCLEOTIDE SEQUENCE [LARGE SCALE GENOMIC DNA]</scope>
    <source>
        <strain evidence="3 4">DSM 14364</strain>
    </source>
</reference>
<keyword evidence="2" id="KW-0472">Membrane</keyword>
<name>A0A370HRP2_9HYPH</name>
<organism evidence="3 4">
    <name type="scientific">Microvirga subterranea</name>
    <dbReference type="NCBI Taxonomy" id="186651"/>
    <lineage>
        <taxon>Bacteria</taxon>
        <taxon>Pseudomonadati</taxon>
        <taxon>Pseudomonadota</taxon>
        <taxon>Alphaproteobacteria</taxon>
        <taxon>Hyphomicrobiales</taxon>
        <taxon>Methylobacteriaceae</taxon>
        <taxon>Microvirga</taxon>
    </lineage>
</organism>
<comment type="caution">
    <text evidence="3">The sequence shown here is derived from an EMBL/GenBank/DDBJ whole genome shotgun (WGS) entry which is preliminary data.</text>
</comment>